<gene>
    <name evidence="2" type="ORF">SAMN06265218_1185</name>
</gene>
<feature type="domain" description="N-acetyltransferase" evidence="1">
    <location>
        <begin position="6"/>
        <end position="93"/>
    </location>
</feature>
<dbReference type="RefSeq" id="WP_142715663.1">
    <property type="nucleotide sequence ID" value="NZ_FXTH01000018.1"/>
</dbReference>
<dbReference type="InterPro" id="IPR031165">
    <property type="entry name" value="GNAT_YJDJ"/>
</dbReference>
<dbReference type="SUPFAM" id="SSF55729">
    <property type="entry name" value="Acyl-CoA N-acyltransferases (Nat)"/>
    <property type="match status" value="1"/>
</dbReference>
<dbReference type="Gene3D" id="3.40.630.30">
    <property type="match status" value="1"/>
</dbReference>
<evidence type="ECO:0000313" key="3">
    <source>
        <dbReference type="Proteomes" id="UP000317593"/>
    </source>
</evidence>
<dbReference type="InterPro" id="IPR016181">
    <property type="entry name" value="Acyl_CoA_acyltransferase"/>
</dbReference>
<accession>A0A521EPP2</accession>
<reference evidence="2 3" key="1">
    <citation type="submission" date="2017-05" db="EMBL/GenBank/DDBJ databases">
        <authorList>
            <person name="Varghese N."/>
            <person name="Submissions S."/>
        </authorList>
    </citation>
    <scope>NUCLEOTIDE SEQUENCE [LARGE SCALE GENOMIC DNA]</scope>
    <source>
        <strain evidence="2 3">DSM 21194</strain>
    </source>
</reference>
<organism evidence="2 3">
    <name type="scientific">Fodinibius sediminis</name>
    <dbReference type="NCBI Taxonomy" id="1214077"/>
    <lineage>
        <taxon>Bacteria</taxon>
        <taxon>Pseudomonadati</taxon>
        <taxon>Balneolota</taxon>
        <taxon>Balneolia</taxon>
        <taxon>Balneolales</taxon>
        <taxon>Balneolaceae</taxon>
        <taxon>Fodinibius</taxon>
    </lineage>
</organism>
<proteinExistence type="predicted"/>
<name>A0A521EPP2_9BACT</name>
<dbReference type="EMBL" id="FXTH01000018">
    <property type="protein sequence ID" value="SMO85893.1"/>
    <property type="molecule type" value="Genomic_DNA"/>
</dbReference>
<evidence type="ECO:0000313" key="2">
    <source>
        <dbReference type="EMBL" id="SMO85893.1"/>
    </source>
</evidence>
<dbReference type="Proteomes" id="UP000317593">
    <property type="component" value="Unassembled WGS sequence"/>
</dbReference>
<dbReference type="OrthoDB" id="9793389at2"/>
<dbReference type="InterPro" id="IPR045057">
    <property type="entry name" value="Gcn5-rel_NAT"/>
</dbReference>
<dbReference type="Pfam" id="PF14542">
    <property type="entry name" value="Acetyltransf_CG"/>
    <property type="match status" value="1"/>
</dbReference>
<sequence length="93" mass="10386">MVIQHKDGNSKGSFFIEEDGETKAEITYSKAGSDKIIIDHTEVSDELRGQNIGNELVEHAVNYAHENELTVIPLCPFAKSVIERDESLQDVLK</sequence>
<dbReference type="PROSITE" id="PS51729">
    <property type="entry name" value="GNAT_YJDJ"/>
    <property type="match status" value="1"/>
</dbReference>
<dbReference type="AlphaFoldDB" id="A0A521EPP2"/>
<protein>
    <recommendedName>
        <fullName evidence="1">N-acetyltransferase domain-containing protein</fullName>
    </recommendedName>
</protein>
<evidence type="ECO:0000259" key="1">
    <source>
        <dbReference type="PROSITE" id="PS51729"/>
    </source>
</evidence>
<dbReference type="CDD" id="cd04301">
    <property type="entry name" value="NAT_SF"/>
    <property type="match status" value="1"/>
</dbReference>
<dbReference type="PANTHER" id="PTHR31435:SF10">
    <property type="entry name" value="BSR4717 PROTEIN"/>
    <property type="match status" value="1"/>
</dbReference>
<dbReference type="PANTHER" id="PTHR31435">
    <property type="entry name" value="PROTEIN NATD1"/>
    <property type="match status" value="1"/>
</dbReference>
<keyword evidence="3" id="KW-1185">Reference proteome</keyword>